<evidence type="ECO:0000256" key="5">
    <source>
        <dbReference type="ARBA" id="ARBA00022884"/>
    </source>
</evidence>
<dbReference type="GO" id="GO:0075523">
    <property type="term" value="P:viral translational frameshifting"/>
    <property type="evidence" value="ECO:0007669"/>
    <property type="project" value="TreeGrafter"/>
</dbReference>
<dbReference type="PANTHER" id="PTHR16135">
    <property type="entry name" value="REPRESSOR OF YIELD OF DENV PROTEIN"/>
    <property type="match status" value="1"/>
</dbReference>
<comment type="similarity">
    <text evidence="3">Belongs to the SHFL family.</text>
</comment>
<dbReference type="InterPro" id="IPR026795">
    <property type="entry name" value="SHFL"/>
</dbReference>
<dbReference type="AlphaFoldDB" id="A0A0B7BWZ5"/>
<evidence type="ECO:0000256" key="3">
    <source>
        <dbReference type="ARBA" id="ARBA00005469"/>
    </source>
</evidence>
<dbReference type="GO" id="GO:0045087">
    <property type="term" value="P:innate immune response"/>
    <property type="evidence" value="ECO:0007669"/>
    <property type="project" value="TreeGrafter"/>
</dbReference>
<dbReference type="GO" id="GO:0036464">
    <property type="term" value="C:cytoplasmic ribonucleoprotein granule"/>
    <property type="evidence" value="ECO:0007669"/>
    <property type="project" value="UniProtKB-SubCell"/>
</dbReference>
<feature type="non-terminal residue" evidence="7">
    <location>
        <position position="115"/>
    </location>
</feature>
<dbReference type="GO" id="GO:1990825">
    <property type="term" value="F:sequence-specific mRNA binding"/>
    <property type="evidence" value="ECO:0007669"/>
    <property type="project" value="TreeGrafter"/>
</dbReference>
<dbReference type="GO" id="GO:0043022">
    <property type="term" value="F:ribosome binding"/>
    <property type="evidence" value="ECO:0007669"/>
    <property type="project" value="TreeGrafter"/>
</dbReference>
<dbReference type="PANTHER" id="PTHR16135:SF2">
    <property type="entry name" value="SHIFTLESS ANTIVIRAL INHIBITOR OF RIBOSOMAL FRAMESHIFTING PROTEIN"/>
    <property type="match status" value="1"/>
</dbReference>
<evidence type="ECO:0000256" key="1">
    <source>
        <dbReference type="ARBA" id="ARBA00004123"/>
    </source>
</evidence>
<reference evidence="7" key="1">
    <citation type="submission" date="2014-12" db="EMBL/GenBank/DDBJ databases">
        <title>Insight into the proteome of Arion vulgaris.</title>
        <authorList>
            <person name="Aradska J."/>
            <person name="Bulat T."/>
            <person name="Smidak R."/>
            <person name="Sarate P."/>
            <person name="Gangsoo J."/>
            <person name="Sialana F."/>
            <person name="Bilban M."/>
            <person name="Lubec G."/>
        </authorList>
    </citation>
    <scope>NUCLEOTIDE SEQUENCE</scope>
    <source>
        <tissue evidence="7">Skin</tissue>
    </source>
</reference>
<keyword evidence="4" id="KW-0963">Cytoplasm</keyword>
<comment type="subcellular location">
    <subcellularLocation>
        <location evidence="2">Cytoplasm</location>
        <location evidence="2">Cytoplasmic ribonucleoprotein granule</location>
    </subcellularLocation>
    <subcellularLocation>
        <location evidence="1">Nucleus</location>
    </subcellularLocation>
</comment>
<proteinExistence type="inferred from homology"/>
<evidence type="ECO:0000256" key="6">
    <source>
        <dbReference type="ARBA" id="ARBA00023242"/>
    </source>
</evidence>
<evidence type="ECO:0000313" key="7">
    <source>
        <dbReference type="EMBL" id="CEK97453.1"/>
    </source>
</evidence>
<evidence type="ECO:0000256" key="2">
    <source>
        <dbReference type="ARBA" id="ARBA00004331"/>
    </source>
</evidence>
<keyword evidence="6" id="KW-0539">Nucleus</keyword>
<gene>
    <name evidence="7" type="primary">ORF215840</name>
</gene>
<name>A0A0B7BWZ5_9EUPU</name>
<dbReference type="Pfam" id="PF15135">
    <property type="entry name" value="UPF0515"/>
    <property type="match status" value="1"/>
</dbReference>
<dbReference type="EMBL" id="HACG01050588">
    <property type="protein sequence ID" value="CEK97453.1"/>
    <property type="molecule type" value="Transcribed_RNA"/>
</dbReference>
<keyword evidence="5" id="KW-0694">RNA-binding</keyword>
<evidence type="ECO:0000256" key="4">
    <source>
        <dbReference type="ARBA" id="ARBA00022490"/>
    </source>
</evidence>
<feature type="non-terminal residue" evidence="7">
    <location>
        <position position="1"/>
    </location>
</feature>
<sequence length="115" mass="12746">SRCRRCKVKYDPIPKEFESGVGKFLCPCGNEFSGFAYMGETLCECYKCGAQVPVDHMTPPRRNRDRKTSAPHSCNGTNCYNISHYHGDMSLTVVTNPSVSSGSGFRGGRDKPKML</sequence>
<organism evidence="7">
    <name type="scientific">Arion vulgaris</name>
    <dbReference type="NCBI Taxonomy" id="1028688"/>
    <lineage>
        <taxon>Eukaryota</taxon>
        <taxon>Metazoa</taxon>
        <taxon>Spiralia</taxon>
        <taxon>Lophotrochozoa</taxon>
        <taxon>Mollusca</taxon>
        <taxon>Gastropoda</taxon>
        <taxon>Heterobranchia</taxon>
        <taxon>Euthyneura</taxon>
        <taxon>Panpulmonata</taxon>
        <taxon>Eupulmonata</taxon>
        <taxon>Stylommatophora</taxon>
        <taxon>Helicina</taxon>
        <taxon>Arionoidea</taxon>
        <taxon>Arionidae</taxon>
        <taxon>Arion</taxon>
    </lineage>
</organism>
<dbReference type="GO" id="GO:0005634">
    <property type="term" value="C:nucleus"/>
    <property type="evidence" value="ECO:0007669"/>
    <property type="project" value="UniProtKB-SubCell"/>
</dbReference>
<accession>A0A0B7BWZ5</accession>
<protein>
    <submittedName>
        <fullName evidence="7">Uncharacterized protein</fullName>
    </submittedName>
</protein>